<gene>
    <name evidence="4" type="ORF">C463_08356</name>
</gene>
<dbReference type="Gene3D" id="2.60.40.10">
    <property type="entry name" value="Immunoglobulins"/>
    <property type="match status" value="1"/>
</dbReference>
<evidence type="ECO:0000313" key="4">
    <source>
        <dbReference type="EMBL" id="ELZ44351.1"/>
    </source>
</evidence>
<protein>
    <submittedName>
        <fullName evidence="4">CHRD domain containing protein</fullName>
    </submittedName>
</protein>
<sequence>MTISEAGQYGGPGAFDDKLTVNSAAGDEIHFRIASPDGPEAGPGAFDDKLTVNSAAGDEIHFRIASPDGPEAVGSPYELSGQSGVIELNLTFSDETFDGPPGDGDGGTDGGDGAGGSGSGGGSDGGGSDGGGSDGGGSDGGGSDGGDGSDGGGADGGDGSGGDSDTGAPSFVVSELDPQDVTISAGDALTVTATIENVGDTEGTQSVEYRIGGAVMANQSVLLAPGETTTVEFADIETLNLETDEYEHGVFTENDSQTATLTIGGGSDGTNNSTPGFGYVASLLALLLFVLGVRRKRD</sequence>
<keyword evidence="5" id="KW-1185">Reference proteome</keyword>
<accession>M0E967</accession>
<reference evidence="4 5" key="1">
    <citation type="journal article" date="2014" name="PLoS Genet.">
        <title>Phylogenetically driven sequencing of extremely halophilic archaea reveals strategies for static and dynamic osmo-response.</title>
        <authorList>
            <person name="Becker E.A."/>
            <person name="Seitzer P.M."/>
            <person name="Tritt A."/>
            <person name="Larsen D."/>
            <person name="Krusor M."/>
            <person name="Yao A.I."/>
            <person name="Wu D."/>
            <person name="Madern D."/>
            <person name="Eisen J.A."/>
            <person name="Darling A.E."/>
            <person name="Facciotti M.T."/>
        </authorList>
    </citation>
    <scope>NUCLEOTIDE SEQUENCE [LARGE SCALE GENOMIC DNA]</scope>
    <source>
        <strain evidence="4 5">DSM 19288</strain>
    </source>
</reference>
<dbReference type="EMBL" id="AOJK01000040">
    <property type="protein sequence ID" value="ELZ44351.1"/>
    <property type="molecule type" value="Genomic_DNA"/>
</dbReference>
<dbReference type="Proteomes" id="UP000011586">
    <property type="component" value="Unassembled WGS sequence"/>
</dbReference>
<dbReference type="PATRIC" id="fig|1227465.4.peg.1641"/>
<feature type="region of interest" description="Disordered" evidence="1">
    <location>
        <begin position="93"/>
        <end position="172"/>
    </location>
</feature>
<keyword evidence="2" id="KW-1133">Transmembrane helix</keyword>
<name>M0E967_9EURY</name>
<comment type="caution">
    <text evidence="4">The sequence shown here is derived from an EMBL/GenBank/DDBJ whole genome shotgun (WGS) entry which is preliminary data.</text>
</comment>
<evidence type="ECO:0000259" key="3">
    <source>
        <dbReference type="Pfam" id="PF07705"/>
    </source>
</evidence>
<dbReference type="InterPro" id="IPR011635">
    <property type="entry name" value="CARDB"/>
</dbReference>
<evidence type="ECO:0000256" key="1">
    <source>
        <dbReference type="SAM" id="MobiDB-lite"/>
    </source>
</evidence>
<dbReference type="Pfam" id="PF07705">
    <property type="entry name" value="CARDB"/>
    <property type="match status" value="1"/>
</dbReference>
<evidence type="ECO:0000256" key="2">
    <source>
        <dbReference type="SAM" id="Phobius"/>
    </source>
</evidence>
<dbReference type="AlphaFoldDB" id="M0E967"/>
<organism evidence="4 5">
    <name type="scientific">Halorubrum californiense DSM 19288</name>
    <dbReference type="NCBI Taxonomy" id="1227465"/>
    <lineage>
        <taxon>Archaea</taxon>
        <taxon>Methanobacteriati</taxon>
        <taxon>Methanobacteriota</taxon>
        <taxon>Stenosarchaea group</taxon>
        <taxon>Halobacteria</taxon>
        <taxon>Halobacteriales</taxon>
        <taxon>Haloferacaceae</taxon>
        <taxon>Halorubrum</taxon>
    </lineage>
</organism>
<keyword evidence="2" id="KW-0472">Membrane</keyword>
<feature type="domain" description="CARDB" evidence="3">
    <location>
        <begin position="171"/>
        <end position="245"/>
    </location>
</feature>
<feature type="compositionally biased region" description="Gly residues" evidence="1">
    <location>
        <begin position="101"/>
        <end position="164"/>
    </location>
</feature>
<keyword evidence="2" id="KW-0812">Transmembrane</keyword>
<evidence type="ECO:0000313" key="5">
    <source>
        <dbReference type="Proteomes" id="UP000011586"/>
    </source>
</evidence>
<dbReference type="InterPro" id="IPR013783">
    <property type="entry name" value="Ig-like_fold"/>
</dbReference>
<proteinExistence type="predicted"/>
<feature type="transmembrane region" description="Helical" evidence="2">
    <location>
        <begin position="276"/>
        <end position="293"/>
    </location>
</feature>